<dbReference type="GO" id="GO:0006529">
    <property type="term" value="P:asparagine biosynthetic process"/>
    <property type="evidence" value="ECO:0007669"/>
    <property type="project" value="InterPro"/>
</dbReference>
<feature type="region of interest" description="Disordered" evidence="1">
    <location>
        <begin position="595"/>
        <end position="614"/>
    </location>
</feature>
<feature type="domain" description="Asparagine synthetase" evidence="2">
    <location>
        <begin position="227"/>
        <end position="306"/>
    </location>
</feature>
<comment type="caution">
    <text evidence="3">The sequence shown here is derived from an EMBL/GenBank/DDBJ whole genome shotgun (WGS) entry which is preliminary data.</text>
</comment>
<dbReference type="AlphaFoldDB" id="A0A6A8GEA9"/>
<dbReference type="SUPFAM" id="SSF56235">
    <property type="entry name" value="N-terminal nucleophile aminohydrolases (Ntn hydrolases)"/>
    <property type="match status" value="1"/>
</dbReference>
<keyword evidence="4" id="KW-1185">Reference proteome</keyword>
<dbReference type="EMBL" id="WKJQ01000002">
    <property type="protein sequence ID" value="MRW98126.1"/>
    <property type="molecule type" value="Genomic_DNA"/>
</dbReference>
<evidence type="ECO:0000313" key="3">
    <source>
        <dbReference type="EMBL" id="MRW98126.1"/>
    </source>
</evidence>
<dbReference type="Proteomes" id="UP000443423">
    <property type="component" value="Unassembled WGS sequence"/>
</dbReference>
<dbReference type="SUPFAM" id="SSF52402">
    <property type="entry name" value="Adenine nucleotide alpha hydrolases-like"/>
    <property type="match status" value="1"/>
</dbReference>
<evidence type="ECO:0000313" key="4">
    <source>
        <dbReference type="Proteomes" id="UP000443423"/>
    </source>
</evidence>
<accession>A0A6A8GEA9</accession>
<dbReference type="InterPro" id="IPR014729">
    <property type="entry name" value="Rossmann-like_a/b/a_fold"/>
</dbReference>
<reference evidence="3 4" key="1">
    <citation type="submission" date="2019-11" db="EMBL/GenBank/DDBJ databases">
        <title>Whole genome sequence of Haloferax sp. MBLA0078.</title>
        <authorList>
            <person name="Seo M.-J."/>
            <person name="Cho E.-S."/>
        </authorList>
    </citation>
    <scope>NUCLEOTIDE SEQUENCE [LARGE SCALE GENOMIC DNA]</scope>
    <source>
        <strain evidence="3 4">MBLA0078</strain>
    </source>
</reference>
<dbReference type="OrthoDB" id="8692at2157"/>
<proteinExistence type="predicted"/>
<dbReference type="InterPro" id="IPR051786">
    <property type="entry name" value="ASN_synthetase/amidase"/>
</dbReference>
<dbReference type="PANTHER" id="PTHR43284">
    <property type="entry name" value="ASPARAGINE SYNTHETASE (GLUTAMINE-HYDROLYZING)"/>
    <property type="match status" value="1"/>
</dbReference>
<dbReference type="InterPro" id="IPR001962">
    <property type="entry name" value="Asn_synthase"/>
</dbReference>
<dbReference type="Gene3D" id="3.40.50.620">
    <property type="entry name" value="HUPs"/>
    <property type="match status" value="1"/>
</dbReference>
<protein>
    <submittedName>
        <fullName evidence="3">Asparagine synthase</fullName>
    </submittedName>
</protein>
<feature type="compositionally biased region" description="Polar residues" evidence="1">
    <location>
        <begin position="603"/>
        <end position="614"/>
    </location>
</feature>
<organism evidence="3 4">
    <name type="scientific">Haloferax marinum</name>
    <dbReference type="NCBI Taxonomy" id="2666143"/>
    <lineage>
        <taxon>Archaea</taxon>
        <taxon>Methanobacteriati</taxon>
        <taxon>Methanobacteriota</taxon>
        <taxon>Stenosarchaea group</taxon>
        <taxon>Halobacteria</taxon>
        <taxon>Halobacteriales</taxon>
        <taxon>Haloferacaceae</taxon>
        <taxon>Haloferax</taxon>
    </lineage>
</organism>
<evidence type="ECO:0000256" key="1">
    <source>
        <dbReference type="SAM" id="MobiDB-lite"/>
    </source>
</evidence>
<name>A0A6A8GEA9_9EURY</name>
<dbReference type="GO" id="GO:0004066">
    <property type="term" value="F:asparagine synthase (glutamine-hydrolyzing) activity"/>
    <property type="evidence" value="ECO:0007669"/>
    <property type="project" value="InterPro"/>
</dbReference>
<dbReference type="PANTHER" id="PTHR43284:SF1">
    <property type="entry name" value="ASPARAGINE SYNTHETASE"/>
    <property type="match status" value="1"/>
</dbReference>
<dbReference type="InterPro" id="IPR029055">
    <property type="entry name" value="Ntn_hydrolases_N"/>
</dbReference>
<dbReference type="Gene3D" id="3.60.20.10">
    <property type="entry name" value="Glutamine Phosphoribosylpyrophosphate, subunit 1, domain 1"/>
    <property type="match status" value="1"/>
</dbReference>
<sequence>MTGFVGGHLDAQSVDSCAAQLHHEDWYESESFDKDGIGLSVLHHGEKDPNGCTTWEDDGRAGLIFGVITNLDDLGLSVDDLFEHVLDDPEALLPDVDGTFLVVAIDGDAERVVIASDKLGTRQCFYIDGEPFAFGTEVGVLTSLLDDPQIDEQSVSDLMMIGEVWGDRTLVEGINFLPSGSVLEYDGTNAPEVTQYWKHTFVQSPDDSYLDDLVDAYQKAIADMAATVDGDIGLFLSGGLDSRSLSAALRQNREFTTFTYDSNPAHGRNLEHAKSIADVLGVENERVLISAEQLVDRLDESVQLTSGMLGLTTFLNLSSVFDIDHMPNVLMEAAGQGELLGEGMSRPAIELSGSPETALYRAKHFTDIDTARRLLETDFDPMTSFREEVRKAGQPDKYSSAMDCYFLNYYPRFTYASNPIPESQAGVRVPYANRKFLEAVTRLPLSDRIGAIPFTNGSIPAGTSFPKLELVRRLDAGLEDIPYERTRVPPERPLWQHAAGFVASTGFDQVREKVVGDIYAHGGRSLLGTWYRENRRFRERVDELLDAAAKRPYFDADEIHRIQREELTGVAEHMSTISGIVTGELWLQKYVDRKEERPETEIPVQSTEDSTPTA</sequence>
<gene>
    <name evidence="3" type="ORF">GJR99_16280</name>
</gene>
<evidence type="ECO:0000259" key="2">
    <source>
        <dbReference type="Pfam" id="PF00733"/>
    </source>
</evidence>
<dbReference type="Pfam" id="PF00733">
    <property type="entry name" value="Asn_synthase"/>
    <property type="match status" value="1"/>
</dbReference>
<dbReference type="RefSeq" id="WP_151114112.1">
    <property type="nucleotide sequence ID" value="NZ_WKJQ01000002.1"/>
</dbReference>